<evidence type="ECO:0000256" key="2">
    <source>
        <dbReference type="ARBA" id="ARBA00004651"/>
    </source>
</evidence>
<dbReference type="PANTHER" id="PTHR45528:SF1">
    <property type="entry name" value="SENSOR HISTIDINE KINASE CPXA"/>
    <property type="match status" value="1"/>
</dbReference>
<dbReference type="EMBL" id="JBBNOP010000004">
    <property type="protein sequence ID" value="MEQ3362525.1"/>
    <property type="molecule type" value="Genomic_DNA"/>
</dbReference>
<dbReference type="Pfam" id="PF00512">
    <property type="entry name" value="HisKA"/>
    <property type="match status" value="1"/>
</dbReference>
<keyword evidence="17" id="KW-1185">Reference proteome</keyword>
<keyword evidence="9" id="KW-0418">Kinase</keyword>
<dbReference type="Gene3D" id="3.30.565.10">
    <property type="entry name" value="Histidine kinase-like ATPase, C-terminal domain"/>
    <property type="match status" value="1"/>
</dbReference>
<keyword evidence="6" id="KW-0808">Transferase</keyword>
<evidence type="ECO:0000256" key="10">
    <source>
        <dbReference type="ARBA" id="ARBA00022840"/>
    </source>
</evidence>
<dbReference type="Pfam" id="PF00672">
    <property type="entry name" value="HAMP"/>
    <property type="match status" value="1"/>
</dbReference>
<dbReference type="SMART" id="SM00387">
    <property type="entry name" value="HATPase_c"/>
    <property type="match status" value="1"/>
</dbReference>
<dbReference type="InterPro" id="IPR003661">
    <property type="entry name" value="HisK_dim/P_dom"/>
</dbReference>
<dbReference type="PRINTS" id="PR00344">
    <property type="entry name" value="BCTRLSENSOR"/>
</dbReference>
<comment type="catalytic activity">
    <reaction evidence="1">
        <text>ATP + protein L-histidine = ADP + protein N-phospho-L-histidine.</text>
        <dbReference type="EC" id="2.7.13.3"/>
    </reaction>
</comment>
<evidence type="ECO:0000259" key="14">
    <source>
        <dbReference type="PROSITE" id="PS50109"/>
    </source>
</evidence>
<evidence type="ECO:0000259" key="15">
    <source>
        <dbReference type="PROSITE" id="PS50885"/>
    </source>
</evidence>
<dbReference type="InterPro" id="IPR003594">
    <property type="entry name" value="HATPase_dom"/>
</dbReference>
<protein>
    <recommendedName>
        <fullName evidence="3">histidine kinase</fullName>
        <ecNumber evidence="3">2.7.13.3</ecNumber>
    </recommendedName>
</protein>
<dbReference type="InterPro" id="IPR036097">
    <property type="entry name" value="HisK_dim/P_sf"/>
</dbReference>
<keyword evidence="5" id="KW-0597">Phosphoprotein</keyword>
<evidence type="ECO:0000256" key="9">
    <source>
        <dbReference type="ARBA" id="ARBA00022777"/>
    </source>
</evidence>
<evidence type="ECO:0000256" key="1">
    <source>
        <dbReference type="ARBA" id="ARBA00000085"/>
    </source>
</evidence>
<dbReference type="PANTHER" id="PTHR45528">
    <property type="entry name" value="SENSOR HISTIDINE KINASE CPXA"/>
    <property type="match status" value="1"/>
</dbReference>
<evidence type="ECO:0000313" key="17">
    <source>
        <dbReference type="Proteomes" id="UP001487305"/>
    </source>
</evidence>
<feature type="domain" description="HAMP" evidence="15">
    <location>
        <begin position="185"/>
        <end position="237"/>
    </location>
</feature>
<evidence type="ECO:0000256" key="6">
    <source>
        <dbReference type="ARBA" id="ARBA00022679"/>
    </source>
</evidence>
<sequence length="467" mass="49996">MTFRLKITLCMVGLLSVLFGIGGSLLVALSFQSSLEQEQEAAYGAYQMVIGTLTVVDDVNGSLSDDDIARTLKQLTEQSRNGWTFLRLATAENTLYEHGASLHSRHFGTYPEAGTCTIRYEAPASGEHAVVLSGALETSGKTLYLDMTRDVSALIEARDAQQQTFQQVFLLMVVLCALLSYTVARVLTAPLVDLSRTSRSIAAGRLSSRANIASRDEIGRVARDFNEMADALESTIAELEDAAERQNLFTGSFAHEVKTPMTSIIGYADLIQKQALEPDELTEAARYIFTEGKRLESLSGKLLDLLVLHGQSIALAPASPASIVEELTGRLAPIYAEQGIALVCECEEGTCLLEADLVASLLVNLCDNARKAMDEAGGTLSVRVAMAPDGCRIAIGDTGRGIPPEALAHLTEAFYRVDKSRSRSQGGVGLGLALCREIVALHNGSMRFASSVGKGTIVTVWLKGGAA</sequence>
<evidence type="ECO:0000256" key="8">
    <source>
        <dbReference type="ARBA" id="ARBA00022741"/>
    </source>
</evidence>
<evidence type="ECO:0000256" key="7">
    <source>
        <dbReference type="ARBA" id="ARBA00022692"/>
    </source>
</evidence>
<proteinExistence type="predicted"/>
<dbReference type="CDD" id="cd06225">
    <property type="entry name" value="HAMP"/>
    <property type="match status" value="1"/>
</dbReference>
<name>A0ABV1JCE7_9ACTN</name>
<dbReference type="InterPro" id="IPR005467">
    <property type="entry name" value="His_kinase_dom"/>
</dbReference>
<dbReference type="Gene3D" id="6.10.340.10">
    <property type="match status" value="1"/>
</dbReference>
<dbReference type="PROSITE" id="PS50885">
    <property type="entry name" value="HAMP"/>
    <property type="match status" value="1"/>
</dbReference>
<dbReference type="SUPFAM" id="SSF47384">
    <property type="entry name" value="Homodimeric domain of signal transducing histidine kinase"/>
    <property type="match status" value="1"/>
</dbReference>
<keyword evidence="11" id="KW-1133">Transmembrane helix</keyword>
<keyword evidence="7" id="KW-0812">Transmembrane</keyword>
<dbReference type="InterPro" id="IPR036890">
    <property type="entry name" value="HATPase_C_sf"/>
</dbReference>
<evidence type="ECO:0000256" key="5">
    <source>
        <dbReference type="ARBA" id="ARBA00022553"/>
    </source>
</evidence>
<feature type="domain" description="Histidine kinase" evidence="14">
    <location>
        <begin position="252"/>
        <end position="466"/>
    </location>
</feature>
<dbReference type="RefSeq" id="WP_102374530.1">
    <property type="nucleotide sequence ID" value="NZ_JBBNOP010000004.1"/>
</dbReference>
<dbReference type="CDD" id="cd00082">
    <property type="entry name" value="HisKA"/>
    <property type="match status" value="1"/>
</dbReference>
<dbReference type="InterPro" id="IPR050398">
    <property type="entry name" value="HssS/ArlS-like"/>
</dbReference>
<dbReference type="SMART" id="SM00388">
    <property type="entry name" value="HisKA"/>
    <property type="match status" value="1"/>
</dbReference>
<evidence type="ECO:0000256" key="3">
    <source>
        <dbReference type="ARBA" id="ARBA00012438"/>
    </source>
</evidence>
<dbReference type="Pfam" id="PF02518">
    <property type="entry name" value="HATPase_c"/>
    <property type="match status" value="1"/>
</dbReference>
<keyword evidence="12" id="KW-0902">Two-component regulatory system</keyword>
<dbReference type="SUPFAM" id="SSF55874">
    <property type="entry name" value="ATPase domain of HSP90 chaperone/DNA topoisomerase II/histidine kinase"/>
    <property type="match status" value="1"/>
</dbReference>
<comment type="subcellular location">
    <subcellularLocation>
        <location evidence="2">Cell membrane</location>
        <topology evidence="2">Multi-pass membrane protein</topology>
    </subcellularLocation>
</comment>
<dbReference type="SMART" id="SM00304">
    <property type="entry name" value="HAMP"/>
    <property type="match status" value="1"/>
</dbReference>
<comment type="caution">
    <text evidence="16">The sequence shown here is derived from an EMBL/GenBank/DDBJ whole genome shotgun (WGS) entry which is preliminary data.</text>
</comment>
<evidence type="ECO:0000256" key="11">
    <source>
        <dbReference type="ARBA" id="ARBA00022989"/>
    </source>
</evidence>
<gene>
    <name evidence="16" type="ORF">AAA083_06015</name>
</gene>
<dbReference type="InterPro" id="IPR003660">
    <property type="entry name" value="HAMP_dom"/>
</dbReference>
<evidence type="ECO:0000256" key="4">
    <source>
        <dbReference type="ARBA" id="ARBA00022475"/>
    </source>
</evidence>
<evidence type="ECO:0000256" key="13">
    <source>
        <dbReference type="ARBA" id="ARBA00023136"/>
    </source>
</evidence>
<keyword evidence="8" id="KW-0547">Nucleotide-binding</keyword>
<keyword evidence="4" id="KW-1003">Cell membrane</keyword>
<accession>A0ABV1JCE7</accession>
<dbReference type="Proteomes" id="UP001487305">
    <property type="component" value="Unassembled WGS sequence"/>
</dbReference>
<dbReference type="Gene3D" id="1.10.287.130">
    <property type="match status" value="1"/>
</dbReference>
<keyword evidence="10 16" id="KW-0067">ATP-binding</keyword>
<reference evidence="16 17" key="1">
    <citation type="submission" date="2024-04" db="EMBL/GenBank/DDBJ databases">
        <title>Human intestinal bacterial collection.</title>
        <authorList>
            <person name="Pauvert C."/>
            <person name="Hitch T.C.A."/>
            <person name="Clavel T."/>
        </authorList>
    </citation>
    <scope>NUCLEOTIDE SEQUENCE [LARGE SCALE GENOMIC DNA]</scope>
    <source>
        <strain evidence="16 17">CLA-KB-H42</strain>
    </source>
</reference>
<keyword evidence="13" id="KW-0472">Membrane</keyword>
<organism evidence="16 17">
    <name type="scientific">Raoultibacter massiliensis</name>
    <dbReference type="NCBI Taxonomy" id="1852371"/>
    <lineage>
        <taxon>Bacteria</taxon>
        <taxon>Bacillati</taxon>
        <taxon>Actinomycetota</taxon>
        <taxon>Coriobacteriia</taxon>
        <taxon>Eggerthellales</taxon>
        <taxon>Eggerthellaceae</taxon>
        <taxon>Raoultibacter</taxon>
    </lineage>
</organism>
<dbReference type="SUPFAM" id="SSF158472">
    <property type="entry name" value="HAMP domain-like"/>
    <property type="match status" value="1"/>
</dbReference>
<dbReference type="CDD" id="cd00075">
    <property type="entry name" value="HATPase"/>
    <property type="match status" value="1"/>
</dbReference>
<evidence type="ECO:0000313" key="16">
    <source>
        <dbReference type="EMBL" id="MEQ3362525.1"/>
    </source>
</evidence>
<dbReference type="PROSITE" id="PS50109">
    <property type="entry name" value="HIS_KIN"/>
    <property type="match status" value="1"/>
</dbReference>
<dbReference type="GO" id="GO:0005524">
    <property type="term" value="F:ATP binding"/>
    <property type="evidence" value="ECO:0007669"/>
    <property type="project" value="UniProtKB-KW"/>
</dbReference>
<dbReference type="InterPro" id="IPR004358">
    <property type="entry name" value="Sig_transdc_His_kin-like_C"/>
</dbReference>
<dbReference type="EC" id="2.7.13.3" evidence="3"/>
<evidence type="ECO:0000256" key="12">
    <source>
        <dbReference type="ARBA" id="ARBA00023012"/>
    </source>
</evidence>